<organism evidence="4 5">
    <name type="scientific">Pigmentiphaga aceris</name>
    <dbReference type="NCBI Taxonomy" id="1940612"/>
    <lineage>
        <taxon>Bacteria</taxon>
        <taxon>Pseudomonadati</taxon>
        <taxon>Pseudomonadota</taxon>
        <taxon>Betaproteobacteria</taxon>
        <taxon>Burkholderiales</taxon>
        <taxon>Alcaligenaceae</taxon>
        <taxon>Pigmentiphaga</taxon>
    </lineage>
</organism>
<keyword evidence="1" id="KW-0597">Phosphoprotein</keyword>
<proteinExistence type="predicted"/>
<dbReference type="EMBL" id="CP043046">
    <property type="protein sequence ID" value="QEI08979.1"/>
    <property type="molecule type" value="Genomic_DNA"/>
</dbReference>
<dbReference type="SUPFAM" id="SSF109604">
    <property type="entry name" value="HD-domain/PDEase-like"/>
    <property type="match status" value="1"/>
</dbReference>
<dbReference type="Gene3D" id="1.10.3210.10">
    <property type="entry name" value="Hypothetical protein af1432"/>
    <property type="match status" value="1"/>
</dbReference>
<evidence type="ECO:0000259" key="3">
    <source>
        <dbReference type="PROSITE" id="PS51832"/>
    </source>
</evidence>
<name>A0A5C0B2B8_9BURK</name>
<evidence type="ECO:0000313" key="5">
    <source>
        <dbReference type="Proteomes" id="UP000325161"/>
    </source>
</evidence>
<dbReference type="InterPro" id="IPR003607">
    <property type="entry name" value="HD/PDEase_dom"/>
</dbReference>
<dbReference type="InterPro" id="IPR001789">
    <property type="entry name" value="Sig_transdc_resp-reg_receiver"/>
</dbReference>
<reference evidence="4 5" key="1">
    <citation type="submission" date="2019-08" db="EMBL/GenBank/DDBJ databases">
        <title>Amphibian skin-associated Pigmentiphaga: genome sequence and occurrence across geography and hosts.</title>
        <authorList>
            <person name="Bletz M.C."/>
            <person name="Bunk B."/>
            <person name="Sproeer C."/>
            <person name="Biwer P."/>
            <person name="Reiter S."/>
            <person name="Rabemananjara F.C.E."/>
            <person name="Schulz S."/>
            <person name="Overmann J."/>
            <person name="Vences M."/>
        </authorList>
    </citation>
    <scope>NUCLEOTIDE SEQUENCE [LARGE SCALE GENOMIC DNA]</scope>
    <source>
        <strain evidence="4 5">Mada1488</strain>
    </source>
</reference>
<dbReference type="CDD" id="cd19920">
    <property type="entry name" value="REC_PA4781-like"/>
    <property type="match status" value="1"/>
</dbReference>
<feature type="domain" description="Response regulatory" evidence="2">
    <location>
        <begin position="10"/>
        <end position="125"/>
    </location>
</feature>
<evidence type="ECO:0000313" key="4">
    <source>
        <dbReference type="EMBL" id="QEI08979.1"/>
    </source>
</evidence>
<dbReference type="Proteomes" id="UP000325161">
    <property type="component" value="Chromosome"/>
</dbReference>
<dbReference type="SMART" id="SM00471">
    <property type="entry name" value="HDc"/>
    <property type="match status" value="1"/>
</dbReference>
<dbReference type="Pfam" id="PF13487">
    <property type="entry name" value="HD_5"/>
    <property type="match status" value="1"/>
</dbReference>
<dbReference type="PROSITE" id="PS50110">
    <property type="entry name" value="RESPONSE_REGULATORY"/>
    <property type="match status" value="1"/>
</dbReference>
<dbReference type="SUPFAM" id="SSF52172">
    <property type="entry name" value="CheY-like"/>
    <property type="match status" value="1"/>
</dbReference>
<dbReference type="PANTHER" id="PTHR45228:SF5">
    <property type="entry name" value="CYCLIC DI-GMP PHOSPHODIESTERASE VC_1348-RELATED"/>
    <property type="match status" value="1"/>
</dbReference>
<dbReference type="InterPro" id="IPR052020">
    <property type="entry name" value="Cyclic_di-GMP/3'3'-cGAMP_PDE"/>
</dbReference>
<evidence type="ECO:0000256" key="1">
    <source>
        <dbReference type="PROSITE-ProRule" id="PRU00169"/>
    </source>
</evidence>
<gene>
    <name evidence="4" type="ORF">FXN63_26365</name>
</gene>
<dbReference type="RefSeq" id="WP_148818649.1">
    <property type="nucleotide sequence ID" value="NZ_CP043046.1"/>
</dbReference>
<accession>A0A5C0B2B8</accession>
<dbReference type="PANTHER" id="PTHR45228">
    <property type="entry name" value="CYCLIC DI-GMP PHOSPHODIESTERASE TM_0186-RELATED"/>
    <property type="match status" value="1"/>
</dbReference>
<dbReference type="GO" id="GO:0000160">
    <property type="term" value="P:phosphorelay signal transduction system"/>
    <property type="evidence" value="ECO:0007669"/>
    <property type="project" value="InterPro"/>
</dbReference>
<keyword evidence="5" id="KW-1185">Reference proteome</keyword>
<sequence length="347" mass="38462">MQALKDSRPKLLLVDDEPTNLQVLRHILRDDYRLLFAKDGMTALELARNEHPSLILLDIMMPDMTGYEVCKTLKLSPETRDIPVIFVTALADMNDEAEGFAVGGVDYLTKPVSALIVKARVRTHLSLVTVDELRQSRLLIVQRLGLAAEYKDNETGLHVIRMSHYAQVLGRAAGLTEREAEDLLHAAPMHDVGKIGIPDAILKKPGKLDPEEWAVMQQHSSIGADIIGEHKNGLLKMAHTIALHHHEKWDGTGYPNGLRGEAIPLIARIVAIVDVFDALSSERPYKRAWPLEDTLALLRRDSGTHFDPNLVTLFLDVLPAILEIQAKWPEGSVAAPLSSVPHVQHPA</sequence>
<feature type="modified residue" description="4-aspartylphosphate" evidence="1">
    <location>
        <position position="58"/>
    </location>
</feature>
<protein>
    <submittedName>
        <fullName evidence="4">Two-component system response regulator</fullName>
    </submittedName>
</protein>
<dbReference type="InterPro" id="IPR037522">
    <property type="entry name" value="HD_GYP_dom"/>
</dbReference>
<evidence type="ECO:0000259" key="2">
    <source>
        <dbReference type="PROSITE" id="PS50110"/>
    </source>
</evidence>
<dbReference type="GO" id="GO:0008081">
    <property type="term" value="F:phosphoric diester hydrolase activity"/>
    <property type="evidence" value="ECO:0007669"/>
    <property type="project" value="UniProtKB-ARBA"/>
</dbReference>
<dbReference type="AlphaFoldDB" id="A0A5C0B2B8"/>
<dbReference type="OrthoDB" id="9763857at2"/>
<dbReference type="PROSITE" id="PS51832">
    <property type="entry name" value="HD_GYP"/>
    <property type="match status" value="1"/>
</dbReference>
<dbReference type="SMART" id="SM00448">
    <property type="entry name" value="REC"/>
    <property type="match status" value="1"/>
</dbReference>
<dbReference type="Pfam" id="PF00072">
    <property type="entry name" value="Response_reg"/>
    <property type="match status" value="1"/>
</dbReference>
<dbReference type="Gene3D" id="3.40.50.2300">
    <property type="match status" value="1"/>
</dbReference>
<dbReference type="InterPro" id="IPR011006">
    <property type="entry name" value="CheY-like_superfamily"/>
</dbReference>
<feature type="domain" description="HD-GYP" evidence="3">
    <location>
        <begin position="133"/>
        <end position="330"/>
    </location>
</feature>
<dbReference type="KEGG" id="pacr:FXN63_26365"/>
<dbReference type="CDD" id="cd00077">
    <property type="entry name" value="HDc"/>
    <property type="match status" value="1"/>
</dbReference>